<evidence type="ECO:0000256" key="6">
    <source>
        <dbReference type="PIRSR" id="PIRSR000429-1"/>
    </source>
</evidence>
<comment type="similarity">
    <text evidence="1 7">Belongs to the thiolase-like superfamily. Thiolase family.</text>
</comment>
<evidence type="ECO:0000256" key="1">
    <source>
        <dbReference type="ARBA" id="ARBA00010982"/>
    </source>
</evidence>
<dbReference type="SUPFAM" id="SSF53901">
    <property type="entry name" value="Thiolase-like"/>
    <property type="match status" value="2"/>
</dbReference>
<dbReference type="PANTHER" id="PTHR18919:SF107">
    <property type="entry name" value="ACETYL-COA ACETYLTRANSFERASE, CYTOSOLIC"/>
    <property type="match status" value="1"/>
</dbReference>
<feature type="active site" description="Acyl-thioester intermediate" evidence="6">
    <location>
        <position position="90"/>
    </location>
</feature>
<evidence type="ECO:0000256" key="5">
    <source>
        <dbReference type="ARBA" id="ARBA00040529"/>
    </source>
</evidence>
<dbReference type="PROSITE" id="PS00099">
    <property type="entry name" value="THIOLASE_3"/>
    <property type="match status" value="1"/>
</dbReference>
<keyword evidence="4 7" id="KW-0012">Acyltransferase</keyword>
<sequence>MSDTDIVICSPLRTAVGGYGGQFTTVPVQELAATVVRAVMERTGLNPQDVDDLILGQASPNGAAPALGRVVALDAGLGDTVPGMQLDRRCGSGLQAVATAAAHIASGAADLIIAGGAESMSRTEYTVDADVRWGKKAGNMVFRDRLAEARETAGGKNHPIPGGMIETAENLREEYSITREAQDEMSVASHARAVAAQENGIFAEEIVPVTIPQRRGEPLVVDTDEHPRPGTSLEKLSTLRPIMGRQDADATVTAGNASGQNDGAAAMIVTTRARAAELGLTPSVVLRGWAVAGVAPETMGIGPVPATRKVLDRLGMTLDDIDLIELNEAFAAQALSVLAEWGISADDPRLNPLGSGISLGHPVGATGARMLVTASHQLQRTDAKTALVTMCIGGGQGLAAVIEKVEA</sequence>
<dbReference type="InterPro" id="IPR020617">
    <property type="entry name" value="Thiolase_C"/>
</dbReference>
<evidence type="ECO:0000259" key="9">
    <source>
        <dbReference type="Pfam" id="PF02803"/>
    </source>
</evidence>
<protein>
    <recommendedName>
        <fullName evidence="5">Probable acetyl-CoA acetyltransferase</fullName>
        <ecNumber evidence="2">2.3.1.9</ecNumber>
    </recommendedName>
</protein>
<dbReference type="Gene3D" id="3.40.47.10">
    <property type="match status" value="2"/>
</dbReference>
<dbReference type="InterPro" id="IPR016039">
    <property type="entry name" value="Thiolase-like"/>
</dbReference>
<dbReference type="PIRSF" id="PIRSF000429">
    <property type="entry name" value="Ac-CoA_Ac_transf"/>
    <property type="match status" value="1"/>
</dbReference>
<evidence type="ECO:0000256" key="2">
    <source>
        <dbReference type="ARBA" id="ARBA00012705"/>
    </source>
</evidence>
<dbReference type="KEGG" id="chm:B842_10105"/>
<dbReference type="Proteomes" id="UP000031524">
    <property type="component" value="Chromosome"/>
</dbReference>
<dbReference type="Pfam" id="PF02803">
    <property type="entry name" value="Thiolase_C"/>
    <property type="match status" value="1"/>
</dbReference>
<dbReference type="NCBIfam" id="TIGR01930">
    <property type="entry name" value="AcCoA-C-Actrans"/>
    <property type="match status" value="1"/>
</dbReference>
<dbReference type="EMBL" id="CP005286">
    <property type="protein sequence ID" value="AJE33870.1"/>
    <property type="molecule type" value="Genomic_DNA"/>
</dbReference>
<accession>A0A0B5D4H4</accession>
<dbReference type="AlphaFoldDB" id="A0A0B5D4H4"/>
<evidence type="ECO:0000313" key="11">
    <source>
        <dbReference type="Proteomes" id="UP000031524"/>
    </source>
</evidence>
<evidence type="ECO:0000256" key="3">
    <source>
        <dbReference type="ARBA" id="ARBA00022679"/>
    </source>
</evidence>
<keyword evidence="3 7" id="KW-0808">Transferase</keyword>
<dbReference type="Pfam" id="PF00108">
    <property type="entry name" value="Thiolase_N"/>
    <property type="match status" value="1"/>
</dbReference>
<organism evidence="10 11">
    <name type="scientific">Corynebacterium humireducens NBRC 106098 = DSM 45392</name>
    <dbReference type="NCBI Taxonomy" id="1223515"/>
    <lineage>
        <taxon>Bacteria</taxon>
        <taxon>Bacillati</taxon>
        <taxon>Actinomycetota</taxon>
        <taxon>Actinomycetes</taxon>
        <taxon>Mycobacteriales</taxon>
        <taxon>Corynebacteriaceae</taxon>
        <taxon>Corynebacterium</taxon>
    </lineage>
</organism>
<dbReference type="EC" id="2.3.1.9" evidence="2"/>
<feature type="active site" description="Proton acceptor" evidence="6">
    <location>
        <position position="391"/>
    </location>
</feature>
<dbReference type="OrthoDB" id="4475716at2"/>
<evidence type="ECO:0000313" key="10">
    <source>
        <dbReference type="EMBL" id="AJE33870.1"/>
    </source>
</evidence>
<feature type="active site" description="Proton acceptor" evidence="6">
    <location>
        <position position="361"/>
    </location>
</feature>
<dbReference type="CDD" id="cd00751">
    <property type="entry name" value="thiolase"/>
    <property type="match status" value="1"/>
</dbReference>
<dbReference type="InterPro" id="IPR020610">
    <property type="entry name" value="Thiolase_AS"/>
</dbReference>
<feature type="domain" description="Thiolase N-terminal" evidence="8">
    <location>
        <begin position="6"/>
        <end position="272"/>
    </location>
</feature>
<dbReference type="RefSeq" id="WP_040086519.1">
    <property type="nucleotide sequence ID" value="NZ_BCSU01000005.1"/>
</dbReference>
<dbReference type="InterPro" id="IPR002155">
    <property type="entry name" value="Thiolase"/>
</dbReference>
<evidence type="ECO:0000256" key="4">
    <source>
        <dbReference type="ARBA" id="ARBA00023315"/>
    </source>
</evidence>
<evidence type="ECO:0000259" key="8">
    <source>
        <dbReference type="Pfam" id="PF00108"/>
    </source>
</evidence>
<dbReference type="NCBIfam" id="NF004853">
    <property type="entry name" value="PRK06205.1"/>
    <property type="match status" value="1"/>
</dbReference>
<gene>
    <name evidence="10" type="ORF">B842_10105</name>
</gene>
<dbReference type="FunFam" id="3.40.47.10:FF:000010">
    <property type="entry name" value="Acetyl-CoA acetyltransferase (Thiolase)"/>
    <property type="match status" value="1"/>
</dbReference>
<feature type="domain" description="Thiolase C-terminal" evidence="9">
    <location>
        <begin position="281"/>
        <end position="404"/>
    </location>
</feature>
<evidence type="ECO:0000256" key="7">
    <source>
        <dbReference type="RuleBase" id="RU003557"/>
    </source>
</evidence>
<dbReference type="PANTHER" id="PTHR18919">
    <property type="entry name" value="ACETYL-COA C-ACYLTRANSFERASE"/>
    <property type="match status" value="1"/>
</dbReference>
<reference evidence="10 11" key="1">
    <citation type="submission" date="2013-04" db="EMBL/GenBank/DDBJ databases">
        <title>Complete genome sequence of Corynebacterium humireducens DSM 45392(T), isolated from a wastewater-fed microbial fuel cell.</title>
        <authorList>
            <person name="Ruckert C."/>
            <person name="Albersmeier A."/>
            <person name="Kalinowski J."/>
        </authorList>
    </citation>
    <scope>NUCLEOTIDE SEQUENCE [LARGE SCALE GENOMIC DNA]</scope>
    <source>
        <strain evidence="11">MFC-5</strain>
    </source>
</reference>
<keyword evidence="11" id="KW-1185">Reference proteome</keyword>
<name>A0A0B5D4H4_9CORY</name>
<dbReference type="GO" id="GO:0003985">
    <property type="term" value="F:acetyl-CoA C-acetyltransferase activity"/>
    <property type="evidence" value="ECO:0007669"/>
    <property type="project" value="UniProtKB-EC"/>
</dbReference>
<dbReference type="HOGENOM" id="CLU_031026_2_2_11"/>
<proteinExistence type="inferred from homology"/>
<dbReference type="STRING" id="1223515.B842_10105"/>
<dbReference type="InterPro" id="IPR020616">
    <property type="entry name" value="Thiolase_N"/>
</dbReference>